<keyword evidence="2" id="KW-1185">Reference proteome</keyword>
<sequence length="100" mass="11101">MRNFSFEDWNGYVLLVDHDGRGVIDWYSSDADGAVNVEMPTSAIPNLIAWLYGQLDDESRAKVRDGLTRPELSGIRGIADRVLARIGRRLVQVNAGKVLA</sequence>
<evidence type="ECO:0000313" key="2">
    <source>
        <dbReference type="Proteomes" id="UP000033018"/>
    </source>
</evidence>
<organism evidence="1 2">
    <name type="scientific">Gordonia phage Gsput1</name>
    <dbReference type="NCBI Taxonomy" id="1622193"/>
    <lineage>
        <taxon>Viruses</taxon>
        <taxon>Duplodnaviria</taxon>
        <taxon>Heunggongvirae</taxon>
        <taxon>Uroviricota</taxon>
        <taxon>Caudoviricetes</taxon>
        <taxon>Ruthgordonvirinae</taxon>
        <taxon>Gesputvirus</taxon>
        <taxon>Gesputvirus gsput1</taxon>
    </lineage>
</organism>
<reference evidence="1 2" key="1">
    <citation type="journal article" date="2015" name="Sci. Rep.">
        <title>Bacteriophages of wastewater foaming-associated filamentous Gordonia reduce host levels in raw activated sludge.</title>
        <authorList>
            <person name="Liu M."/>
            <person name="Gill J.J."/>
            <person name="Young R."/>
            <person name="Summer E.J."/>
        </authorList>
    </citation>
    <scope>NUCLEOTIDE SEQUENCE [LARGE SCALE GENOMIC DNA]</scope>
</reference>
<evidence type="ECO:0000313" key="1">
    <source>
        <dbReference type="EMBL" id="AKC03091.1"/>
    </source>
</evidence>
<dbReference type="KEGG" id="vg:28800905"/>
<proteinExistence type="predicted"/>
<dbReference type="EMBL" id="KP790011">
    <property type="protein sequence ID" value="AKC03091.1"/>
    <property type="molecule type" value="Genomic_DNA"/>
</dbReference>
<gene>
    <name evidence="1" type="ORF">Gsput1_66</name>
</gene>
<accession>A0A0E3T6A7</accession>
<name>A0A0E3T6A7_9CAUD</name>
<dbReference type="OrthoDB" id="40728at10239"/>
<dbReference type="GeneID" id="28800905"/>
<protein>
    <submittedName>
        <fullName evidence="1">Uncharacterized protein</fullName>
    </submittedName>
</protein>
<dbReference type="Proteomes" id="UP000033018">
    <property type="component" value="Segment"/>
</dbReference>
<dbReference type="RefSeq" id="YP_009275752.1">
    <property type="nucleotide sequence ID" value="NC_030932.1"/>
</dbReference>